<feature type="transmembrane region" description="Helical" evidence="5">
    <location>
        <begin position="20"/>
        <end position="41"/>
    </location>
</feature>
<keyword evidence="3 5" id="KW-1133">Transmembrane helix</keyword>
<evidence type="ECO:0000256" key="5">
    <source>
        <dbReference type="SAM" id="Phobius"/>
    </source>
</evidence>
<feature type="domain" description="O-antigen ligase-related" evidence="6">
    <location>
        <begin position="200"/>
        <end position="359"/>
    </location>
</feature>
<keyword evidence="4 5" id="KW-0472">Membrane</keyword>
<feature type="transmembrane region" description="Helical" evidence="5">
    <location>
        <begin position="401"/>
        <end position="419"/>
    </location>
</feature>
<feature type="transmembrane region" description="Helical" evidence="5">
    <location>
        <begin position="348"/>
        <end position="367"/>
    </location>
</feature>
<evidence type="ECO:0000313" key="7">
    <source>
        <dbReference type="EMBL" id="MCH7409689.1"/>
    </source>
</evidence>
<keyword evidence="8" id="KW-1185">Reference proteome</keyword>
<evidence type="ECO:0000256" key="2">
    <source>
        <dbReference type="ARBA" id="ARBA00022692"/>
    </source>
</evidence>
<dbReference type="Pfam" id="PF04932">
    <property type="entry name" value="Wzy_C"/>
    <property type="match status" value="1"/>
</dbReference>
<feature type="transmembrane region" description="Helical" evidence="5">
    <location>
        <begin position="80"/>
        <end position="98"/>
    </location>
</feature>
<reference evidence="7" key="1">
    <citation type="submission" date="2022-03" db="EMBL/GenBank/DDBJ databases">
        <title>De novo assembled genomes of Belliella spp. (Cyclobacteriaceae) strains.</title>
        <authorList>
            <person name="Szabo A."/>
            <person name="Korponai K."/>
            <person name="Felfoldi T."/>
        </authorList>
    </citation>
    <scope>NUCLEOTIDE SEQUENCE</scope>
    <source>
        <strain evidence="7">DSM 111904</strain>
    </source>
</reference>
<dbReference type="RefSeq" id="WP_241348009.1">
    <property type="nucleotide sequence ID" value="NZ_JAKZGP010000021.1"/>
</dbReference>
<feature type="transmembrane region" description="Helical" evidence="5">
    <location>
        <begin position="197"/>
        <end position="226"/>
    </location>
</feature>
<sequence length="424" mass="49011">MRERIWFSFILCLPFDSFPFAPGGVIKPLCIYPALLYFFFFFKPKFILKINTFQTLIFVLLLILQSFFVSAFIIEDLIGSWKFLYNLLLIFLFVFFVTDYYNSLDEKNRSEIWKKFSNYFLISSYIPILLGLIQLFFPFVGLGSVSKSISLLFVSKITQRIQLTSSEPAYASVYLLSVIIIGYYFSTGKYRVIYKRLLPFLILLFLAVGSTFGLLTVVIIPVLFVFLFRKRAIVKMMLLIGIVLVIFYSLFGLMPEYTQNRLLAIISILKDSSIFIKLIAIDDSIFLRIINPYIGYLIFKESYFLGVGGENSYYLFPYFIQNDYPQVVNNVQIHPIVIGEIRTSPKNLYTKILAEFGLFFGTYILYFGVKLSKSLKGNVGLQIVFCMFLAFSLQLDSYSFPLFLTILVLLFFSGVSNVSSNKLR</sequence>
<feature type="transmembrane region" description="Helical" evidence="5">
    <location>
        <begin position="169"/>
        <end position="185"/>
    </location>
</feature>
<dbReference type="InterPro" id="IPR007016">
    <property type="entry name" value="O-antigen_ligase-rel_domated"/>
</dbReference>
<feature type="transmembrane region" description="Helical" evidence="5">
    <location>
        <begin position="119"/>
        <end position="140"/>
    </location>
</feature>
<evidence type="ECO:0000313" key="8">
    <source>
        <dbReference type="Proteomes" id="UP001165489"/>
    </source>
</evidence>
<feature type="transmembrane region" description="Helical" evidence="5">
    <location>
        <begin position="53"/>
        <end position="74"/>
    </location>
</feature>
<evidence type="ECO:0000256" key="1">
    <source>
        <dbReference type="ARBA" id="ARBA00004141"/>
    </source>
</evidence>
<dbReference type="EMBL" id="JAKZGP010000021">
    <property type="protein sequence ID" value="MCH7409689.1"/>
    <property type="molecule type" value="Genomic_DNA"/>
</dbReference>
<comment type="subcellular location">
    <subcellularLocation>
        <location evidence="1">Membrane</location>
        <topology evidence="1">Multi-pass membrane protein</topology>
    </subcellularLocation>
</comment>
<keyword evidence="2 5" id="KW-0812">Transmembrane</keyword>
<evidence type="ECO:0000256" key="3">
    <source>
        <dbReference type="ARBA" id="ARBA00022989"/>
    </source>
</evidence>
<comment type="caution">
    <text evidence="7">The sequence shown here is derived from an EMBL/GenBank/DDBJ whole genome shotgun (WGS) entry which is preliminary data.</text>
</comment>
<evidence type="ECO:0000259" key="6">
    <source>
        <dbReference type="Pfam" id="PF04932"/>
    </source>
</evidence>
<dbReference type="Proteomes" id="UP001165489">
    <property type="component" value="Unassembled WGS sequence"/>
</dbReference>
<accession>A0ABS9V0D5</accession>
<proteinExistence type="predicted"/>
<feature type="transmembrane region" description="Helical" evidence="5">
    <location>
        <begin position="232"/>
        <end position="253"/>
    </location>
</feature>
<organism evidence="7 8">
    <name type="scientific">Belliella filtrata</name>
    <dbReference type="NCBI Taxonomy" id="2923435"/>
    <lineage>
        <taxon>Bacteria</taxon>
        <taxon>Pseudomonadati</taxon>
        <taxon>Bacteroidota</taxon>
        <taxon>Cytophagia</taxon>
        <taxon>Cytophagales</taxon>
        <taxon>Cyclobacteriaceae</taxon>
        <taxon>Belliella</taxon>
    </lineage>
</organism>
<gene>
    <name evidence="7" type="ORF">MM239_09810</name>
</gene>
<evidence type="ECO:0000256" key="4">
    <source>
        <dbReference type="ARBA" id="ARBA00023136"/>
    </source>
</evidence>
<protein>
    <recommendedName>
        <fullName evidence="6">O-antigen ligase-related domain-containing protein</fullName>
    </recommendedName>
</protein>
<name>A0ABS9V0D5_9BACT</name>